<gene>
    <name evidence="2" type="ORF">H6G14_19495</name>
</gene>
<dbReference type="RefSeq" id="WP_190568998.1">
    <property type="nucleotide sequence ID" value="NZ_JACJQL010000032.1"/>
</dbReference>
<organism evidence="2 3">
    <name type="scientific">Nostoc parmelioides FACHB-3921</name>
    <dbReference type="NCBI Taxonomy" id="2692909"/>
    <lineage>
        <taxon>Bacteria</taxon>
        <taxon>Bacillati</taxon>
        <taxon>Cyanobacteriota</taxon>
        <taxon>Cyanophyceae</taxon>
        <taxon>Nostocales</taxon>
        <taxon>Nostocaceae</taxon>
        <taxon>Nostoc</taxon>
    </lineage>
</organism>
<keyword evidence="1" id="KW-0472">Membrane</keyword>
<comment type="caution">
    <text evidence="2">The sequence shown here is derived from an EMBL/GenBank/DDBJ whole genome shotgun (WGS) entry which is preliminary data.</text>
</comment>
<evidence type="ECO:0000256" key="1">
    <source>
        <dbReference type="SAM" id="Phobius"/>
    </source>
</evidence>
<keyword evidence="1" id="KW-1133">Transmembrane helix</keyword>
<reference evidence="2 3" key="1">
    <citation type="journal article" date="2020" name="ISME J.">
        <title>Comparative genomics reveals insights into cyanobacterial evolution and habitat adaptation.</title>
        <authorList>
            <person name="Chen M.Y."/>
            <person name="Teng W.K."/>
            <person name="Zhao L."/>
            <person name="Hu C.X."/>
            <person name="Zhou Y.K."/>
            <person name="Han B.P."/>
            <person name="Song L.R."/>
            <person name="Shu W.S."/>
        </authorList>
    </citation>
    <scope>NUCLEOTIDE SEQUENCE [LARGE SCALE GENOMIC DNA]</scope>
    <source>
        <strain evidence="2 3">FACHB-3921</strain>
    </source>
</reference>
<proteinExistence type="predicted"/>
<dbReference type="Proteomes" id="UP000621307">
    <property type="component" value="Unassembled WGS sequence"/>
</dbReference>
<dbReference type="EMBL" id="JACJQL010000032">
    <property type="protein sequence ID" value="MBD2253465.1"/>
    <property type="molecule type" value="Genomic_DNA"/>
</dbReference>
<accession>A0ABR8BKS7</accession>
<evidence type="ECO:0000313" key="3">
    <source>
        <dbReference type="Proteomes" id="UP000621307"/>
    </source>
</evidence>
<keyword evidence="3" id="KW-1185">Reference proteome</keyword>
<protein>
    <submittedName>
        <fullName evidence="2">Uncharacterized protein</fullName>
    </submittedName>
</protein>
<keyword evidence="1" id="KW-0812">Transmembrane</keyword>
<feature type="transmembrane region" description="Helical" evidence="1">
    <location>
        <begin position="300"/>
        <end position="324"/>
    </location>
</feature>
<name>A0ABR8BKS7_9NOSO</name>
<sequence>MTDLEILINNLPKIVYGLRLTLGNSQEIIQQVVLINQAQEQLHNIQQAINYELAEAITQPLSFATHKGTAIPPYLSATRYLLVPSIWRVEPTITGNTRLITEKFGNPAIEISLDTLKSKINYWLEWGDLLQAIAADILSDSHLVNKVNADINHPSLSTHIEHLSKSIDIKLAFSNPKTLEKQIQQIINIEEEVSKAQDRLFYVVNTIKNSQGLLTILLAISSFCGQAGFAIEWLDDTHELIISSENKFQELTDILNDCEKYQERLTAFLAKCQQLKEQAEKSLTNNNYRNRRSKKLTNDFLPISSTTLFVTSSLVVFIFGIGVIKDKINQPQQVTQNVDPETQAASNFKSALKLGMEASSIAQNPPHPVTVWQKAAGKWQQAIKFLTLIPEGTSVSIKAHDRLIRYRRNYDAINKRAASEKQALMNLEAAEKLATEAAFFIKTSPNSLLAWQQSKDKWLQAITLLESIPQNSFTYRQAQATLPNYKTHYAAINAIIQNRLQSVN</sequence>
<evidence type="ECO:0000313" key="2">
    <source>
        <dbReference type="EMBL" id="MBD2253465.1"/>
    </source>
</evidence>